<evidence type="ECO:0000259" key="1">
    <source>
        <dbReference type="Pfam" id="PF00534"/>
    </source>
</evidence>
<proteinExistence type="predicted"/>
<dbReference type="Gene3D" id="3.40.50.2000">
    <property type="entry name" value="Glycogen Phosphorylase B"/>
    <property type="match status" value="2"/>
</dbReference>
<dbReference type="SUPFAM" id="SSF53756">
    <property type="entry name" value="UDP-Glycosyltransferase/glycogen phosphorylase"/>
    <property type="match status" value="1"/>
</dbReference>
<organism evidence="2 3">
    <name type="scientific">Kaistella flava</name>
    <name type="common">ex Peng et al. 2021</name>
    <dbReference type="NCBI Taxonomy" id="2038776"/>
    <lineage>
        <taxon>Bacteria</taxon>
        <taxon>Pseudomonadati</taxon>
        <taxon>Bacteroidota</taxon>
        <taxon>Flavobacteriia</taxon>
        <taxon>Flavobacteriales</taxon>
        <taxon>Weeksellaceae</taxon>
        <taxon>Chryseobacterium group</taxon>
        <taxon>Kaistella</taxon>
    </lineage>
</organism>
<dbReference type="AlphaFoldDB" id="A0A7M2YBC7"/>
<dbReference type="RefSeq" id="WP_193811061.1">
    <property type="nucleotide sequence ID" value="NZ_CP040442.1"/>
</dbReference>
<dbReference type="InterPro" id="IPR001296">
    <property type="entry name" value="Glyco_trans_1"/>
</dbReference>
<dbReference type="GO" id="GO:0016757">
    <property type="term" value="F:glycosyltransferase activity"/>
    <property type="evidence" value="ECO:0007669"/>
    <property type="project" value="InterPro"/>
</dbReference>
<gene>
    <name evidence="2" type="ORF">Q73A0000_11260</name>
</gene>
<dbReference type="PANTHER" id="PTHR12526:SF630">
    <property type="entry name" value="GLYCOSYLTRANSFERASE"/>
    <property type="match status" value="1"/>
</dbReference>
<keyword evidence="3" id="KW-1185">Reference proteome</keyword>
<sequence length="379" mass="44139">MEGGSKKKKVLFRNRSMEMGGTENVLLTILTHLDKSKYDITLLLNYYQGEFLDRIPKEIRILSIGKGVDSLSKNKIIHFTQKTLRRIKYYIFQKNPTWFYKKHDLLNLDIEVAFSHYMYDDILNSPNRESKKVFWYHGDLRNSGFSFDDNIQIINKMKRFSAGVFVSYFSKNIVEKTWKVHLPNSQVIHNPMPIEEIFKKSELNELFDYGKIDFISLGRLFYQKGFKDLLNAHIRLIREGYSIKTLLIGEGSQKTELKQIISANHVEDSFILAGYHDNPFPYIKKAQFFVLPSYSEGYPLVIAEALLLNTYVLSTNVGGISEMIDSKDHGILFSPGEDNVYNAMKWALEREKNSGNKNIKEKLFNKNTKIFEQINSLFD</sequence>
<protein>
    <submittedName>
        <fullName evidence="2">Glycosyltransferase</fullName>
    </submittedName>
</protein>
<accession>A0A7M2YBC7</accession>
<dbReference type="PANTHER" id="PTHR12526">
    <property type="entry name" value="GLYCOSYLTRANSFERASE"/>
    <property type="match status" value="1"/>
</dbReference>
<dbReference type="Proteomes" id="UP000594195">
    <property type="component" value="Chromosome"/>
</dbReference>
<evidence type="ECO:0000313" key="3">
    <source>
        <dbReference type="Proteomes" id="UP000594195"/>
    </source>
</evidence>
<reference evidence="2 3" key="1">
    <citation type="submission" date="2019-05" db="EMBL/GenBank/DDBJ databases">
        <title>Chryseobacterium sp. isolated from King George Island, maritime Antarctica.</title>
        <authorList>
            <person name="Peng X."/>
        </authorList>
    </citation>
    <scope>NUCLEOTIDE SEQUENCE [LARGE SCALE GENOMIC DNA]</scope>
    <source>
        <strain evidence="2 3">7-3A</strain>
    </source>
</reference>
<evidence type="ECO:0000313" key="2">
    <source>
        <dbReference type="EMBL" id="QOW10894.1"/>
    </source>
</evidence>
<dbReference type="CDD" id="cd03811">
    <property type="entry name" value="GT4_GT28_WabH-like"/>
    <property type="match status" value="1"/>
</dbReference>
<keyword evidence="2" id="KW-0808">Transferase</keyword>
<name>A0A7M2YBC7_9FLAO</name>
<dbReference type="EMBL" id="CP040442">
    <property type="protein sequence ID" value="QOW10894.1"/>
    <property type="molecule type" value="Genomic_DNA"/>
</dbReference>
<feature type="domain" description="Glycosyl transferase family 1" evidence="1">
    <location>
        <begin position="207"/>
        <end position="352"/>
    </location>
</feature>
<dbReference type="KEGG" id="kfa:Q73A0000_11260"/>
<dbReference type="Pfam" id="PF00534">
    <property type="entry name" value="Glycos_transf_1"/>
    <property type="match status" value="1"/>
</dbReference>